<reference evidence="2" key="1">
    <citation type="submission" date="2023-11" db="EMBL/GenBank/DDBJ databases">
        <title>Genome assemblies of two species of porcelain crab, Petrolisthes cinctipes and Petrolisthes manimaculis (Anomura: Porcellanidae).</title>
        <authorList>
            <person name="Angst P."/>
        </authorList>
    </citation>
    <scope>NUCLEOTIDE SEQUENCE</scope>
    <source>
        <strain evidence="2">PB745_02</strain>
        <tissue evidence="2">Gill</tissue>
    </source>
</reference>
<sequence>MKSQNQKKERDTASKLRSKQTTGDPTEAQTEKEREERHTDREVVTLEFMKFKKQPRLGETYVQVGVGEAGKQVEFGGQQGLAGGLPCACPSILAHTRLVNLDEPDLYLM</sequence>
<keyword evidence="3" id="KW-1185">Reference proteome</keyword>
<feature type="region of interest" description="Disordered" evidence="1">
    <location>
        <begin position="1"/>
        <end position="41"/>
    </location>
</feature>
<comment type="caution">
    <text evidence="2">The sequence shown here is derived from an EMBL/GenBank/DDBJ whole genome shotgun (WGS) entry which is preliminary data.</text>
</comment>
<gene>
    <name evidence="2" type="ORF">Pmani_033687</name>
</gene>
<dbReference type="EMBL" id="JAWZYT010004503">
    <property type="protein sequence ID" value="KAK4293631.1"/>
    <property type="molecule type" value="Genomic_DNA"/>
</dbReference>
<dbReference type="AlphaFoldDB" id="A0AAE1TQF3"/>
<dbReference type="Proteomes" id="UP001292094">
    <property type="component" value="Unassembled WGS sequence"/>
</dbReference>
<proteinExistence type="predicted"/>
<feature type="compositionally biased region" description="Polar residues" evidence="1">
    <location>
        <begin position="19"/>
        <end position="28"/>
    </location>
</feature>
<evidence type="ECO:0000313" key="3">
    <source>
        <dbReference type="Proteomes" id="UP001292094"/>
    </source>
</evidence>
<accession>A0AAE1TQF3</accession>
<evidence type="ECO:0000256" key="1">
    <source>
        <dbReference type="SAM" id="MobiDB-lite"/>
    </source>
</evidence>
<feature type="compositionally biased region" description="Basic and acidic residues" evidence="1">
    <location>
        <begin position="1"/>
        <end position="14"/>
    </location>
</feature>
<feature type="compositionally biased region" description="Basic and acidic residues" evidence="1">
    <location>
        <begin position="29"/>
        <end position="41"/>
    </location>
</feature>
<evidence type="ECO:0000313" key="2">
    <source>
        <dbReference type="EMBL" id="KAK4293631.1"/>
    </source>
</evidence>
<protein>
    <submittedName>
        <fullName evidence="2">Uncharacterized protein</fullName>
    </submittedName>
</protein>
<organism evidence="2 3">
    <name type="scientific">Petrolisthes manimaculis</name>
    <dbReference type="NCBI Taxonomy" id="1843537"/>
    <lineage>
        <taxon>Eukaryota</taxon>
        <taxon>Metazoa</taxon>
        <taxon>Ecdysozoa</taxon>
        <taxon>Arthropoda</taxon>
        <taxon>Crustacea</taxon>
        <taxon>Multicrustacea</taxon>
        <taxon>Malacostraca</taxon>
        <taxon>Eumalacostraca</taxon>
        <taxon>Eucarida</taxon>
        <taxon>Decapoda</taxon>
        <taxon>Pleocyemata</taxon>
        <taxon>Anomura</taxon>
        <taxon>Galatheoidea</taxon>
        <taxon>Porcellanidae</taxon>
        <taxon>Petrolisthes</taxon>
    </lineage>
</organism>
<name>A0AAE1TQF3_9EUCA</name>